<keyword evidence="1" id="KW-0121">Carboxypeptidase</keyword>
<evidence type="ECO:0000256" key="5">
    <source>
        <dbReference type="ARBA" id="ARBA00022801"/>
    </source>
</evidence>
<comment type="caution">
    <text evidence="13">The sequence shown here is derived from an EMBL/GenBank/DDBJ whole genome shotgun (WGS) entry which is preliminary data.</text>
</comment>
<keyword evidence="6" id="KW-0511">Multifunctional enzyme</keyword>
<dbReference type="InterPro" id="IPR001264">
    <property type="entry name" value="Glyco_trans_51"/>
</dbReference>
<feature type="compositionally biased region" description="Basic and acidic residues" evidence="9">
    <location>
        <begin position="59"/>
        <end position="72"/>
    </location>
</feature>
<evidence type="ECO:0000259" key="12">
    <source>
        <dbReference type="Pfam" id="PF00912"/>
    </source>
</evidence>
<dbReference type="Gene3D" id="3.40.710.10">
    <property type="entry name" value="DD-peptidase/beta-lactamase superfamily"/>
    <property type="match status" value="1"/>
</dbReference>
<sequence>MSEHRRKPPQSHGGGRAAARRGITGSSGRRAAPRGSSGSSSSYGASASSGMSGTSGTSGDDRPWGGRAEARRAAQRSTGVGGGGGRRRAPEGGGRRGMAAEAGGRGRGRYEPSKKRWIDYPRSDRDGMKRFVPSWKQVTGCFIGFFGMLVAVAGIAYAMVEIPTVDKIADNESNVFYWDDEKTQMATTGGKENRQIVDIEEISKHMQDAVISAENASFESDSGVDPKGIARAVFNMATGGETQGGSTITQQFVKNTYLDQSQTVSRKAKELFISIKVGTKMKKHEILAGYLNAAYYGRNAYGIQAASQAYFNKDAVDLDLSESAFLSSVLKGPNLYCPDGGVGPNAEPKDNRKRVEARWKWTLDRMVEVGRLTEAERAKVTEFPKIVDRKSALAGQTGYLIDIAKAEAAKKMGIKIEDLDKGGYKIYTTFNEKKVKALEKAVAKTRKEQGKRMDKLVQFGGASIDPKSGQIKAVYGGAGYDKGYYVNNARTTGVPVGSTWKPFVLASAMEYGTYKTGGQGISPMSRYNGDDNSVIYDQNGKPIPNGKGGDFRQQNEEDGRKYGPVTLKFAMEKSINVPFAQLGIDVGLDTTRKTAKALGIPESSFDTGNMRNVSFSLGTSTPDAVSLSSAYATFAAEGQHFEPYSVTKVVKDEVERDGFEKPTAKDAIDPDVANGVTEVLENVVQNGTAKRIADIGFPTAGKTGTTDDNLSAWYAGYTPELSTAIGVFRSDPEEGKLLRITGDAGDSIHGGEVPAQVWKDYMLEGTKGEEHSEFTPATDTGEIVGKPSPSPTPTPSETPDPTPSQPQVTPSLPVEPSQSCNQWDPACWDNGGNNNGGNDSGGTDTGGTTGGESSPPPTSEEPTGGNGNGNGGNGGWFGETG</sequence>
<gene>
    <name evidence="13" type="ORF">H9Y04_16690</name>
</gene>
<keyword evidence="10" id="KW-0472">Membrane</keyword>
<evidence type="ECO:0000313" key="14">
    <source>
        <dbReference type="Proteomes" id="UP000642284"/>
    </source>
</evidence>
<accession>A0ABR7SFD2</accession>
<feature type="transmembrane region" description="Helical" evidence="10">
    <location>
        <begin position="138"/>
        <end position="160"/>
    </location>
</feature>
<evidence type="ECO:0000256" key="4">
    <source>
        <dbReference type="ARBA" id="ARBA00022679"/>
    </source>
</evidence>
<organism evidence="13 14">
    <name type="scientific">Streptomyces polyasparticus</name>
    <dbReference type="NCBI Taxonomy" id="2767826"/>
    <lineage>
        <taxon>Bacteria</taxon>
        <taxon>Bacillati</taxon>
        <taxon>Actinomycetota</taxon>
        <taxon>Actinomycetes</taxon>
        <taxon>Kitasatosporales</taxon>
        <taxon>Streptomycetaceae</taxon>
        <taxon>Streptomyces</taxon>
    </lineage>
</organism>
<dbReference type="Pfam" id="PF00905">
    <property type="entry name" value="Transpeptidase"/>
    <property type="match status" value="1"/>
</dbReference>
<evidence type="ECO:0000256" key="8">
    <source>
        <dbReference type="ARBA" id="ARBA00049902"/>
    </source>
</evidence>
<dbReference type="PANTHER" id="PTHR32282">
    <property type="entry name" value="BINDING PROTEIN TRANSPEPTIDASE, PUTATIVE-RELATED"/>
    <property type="match status" value="1"/>
</dbReference>
<dbReference type="Proteomes" id="UP000642284">
    <property type="component" value="Unassembled WGS sequence"/>
</dbReference>
<comment type="catalytic activity">
    <reaction evidence="7">
        <text>Preferential cleavage: (Ac)2-L-Lys-D-Ala-|-D-Ala. Also transpeptidation of peptidyl-alanyl moieties that are N-acyl substituents of D-alanine.</text>
        <dbReference type="EC" id="3.4.16.4"/>
    </reaction>
</comment>
<dbReference type="Gene3D" id="1.10.3810.10">
    <property type="entry name" value="Biosynthetic peptidoglycan transglycosylase-like"/>
    <property type="match status" value="1"/>
</dbReference>
<feature type="domain" description="Penicillin-binding protein transpeptidase" evidence="11">
    <location>
        <begin position="464"/>
        <end position="719"/>
    </location>
</feature>
<name>A0ABR7SFD2_9ACTN</name>
<dbReference type="SUPFAM" id="SSF53955">
    <property type="entry name" value="Lysozyme-like"/>
    <property type="match status" value="1"/>
</dbReference>
<keyword evidence="3" id="KW-0328">Glycosyltransferase</keyword>
<evidence type="ECO:0000256" key="3">
    <source>
        <dbReference type="ARBA" id="ARBA00022676"/>
    </source>
</evidence>
<comment type="catalytic activity">
    <reaction evidence="8">
        <text>[GlcNAc-(1-&gt;4)-Mur2Ac(oyl-L-Ala-gamma-D-Glu-L-Lys-D-Ala-D-Ala)](n)-di-trans,octa-cis-undecaprenyl diphosphate + beta-D-GlcNAc-(1-&gt;4)-Mur2Ac(oyl-L-Ala-gamma-D-Glu-L-Lys-D-Ala-D-Ala)-di-trans,octa-cis-undecaprenyl diphosphate = [GlcNAc-(1-&gt;4)-Mur2Ac(oyl-L-Ala-gamma-D-Glu-L-Lys-D-Ala-D-Ala)](n+1)-di-trans,octa-cis-undecaprenyl diphosphate + di-trans,octa-cis-undecaprenyl diphosphate + H(+)</text>
        <dbReference type="Rhea" id="RHEA:23708"/>
        <dbReference type="Rhea" id="RHEA-COMP:9602"/>
        <dbReference type="Rhea" id="RHEA-COMP:9603"/>
        <dbReference type="ChEBI" id="CHEBI:15378"/>
        <dbReference type="ChEBI" id="CHEBI:58405"/>
        <dbReference type="ChEBI" id="CHEBI:60033"/>
        <dbReference type="ChEBI" id="CHEBI:78435"/>
        <dbReference type="EC" id="2.4.99.28"/>
    </reaction>
</comment>
<keyword evidence="14" id="KW-1185">Reference proteome</keyword>
<feature type="region of interest" description="Disordered" evidence="9">
    <location>
        <begin position="769"/>
        <end position="881"/>
    </location>
</feature>
<keyword evidence="4" id="KW-0808">Transferase</keyword>
<evidence type="ECO:0000313" key="13">
    <source>
        <dbReference type="EMBL" id="MBC9714201.1"/>
    </source>
</evidence>
<evidence type="ECO:0000256" key="6">
    <source>
        <dbReference type="ARBA" id="ARBA00023268"/>
    </source>
</evidence>
<dbReference type="InterPro" id="IPR036950">
    <property type="entry name" value="PBP_transglycosylase"/>
</dbReference>
<evidence type="ECO:0000256" key="10">
    <source>
        <dbReference type="SAM" id="Phobius"/>
    </source>
</evidence>
<feature type="compositionally biased region" description="Gly residues" evidence="9">
    <location>
        <begin position="864"/>
        <end position="881"/>
    </location>
</feature>
<keyword evidence="5" id="KW-0378">Hydrolase</keyword>
<evidence type="ECO:0000256" key="9">
    <source>
        <dbReference type="SAM" id="MobiDB-lite"/>
    </source>
</evidence>
<protein>
    <submittedName>
        <fullName evidence="13">Transglycosylase domain-containing protein</fullName>
    </submittedName>
</protein>
<evidence type="ECO:0000256" key="1">
    <source>
        <dbReference type="ARBA" id="ARBA00022645"/>
    </source>
</evidence>
<feature type="domain" description="Glycosyl transferase family 51" evidence="12">
    <location>
        <begin position="184"/>
        <end position="366"/>
    </location>
</feature>
<evidence type="ECO:0000259" key="11">
    <source>
        <dbReference type="Pfam" id="PF00905"/>
    </source>
</evidence>
<dbReference type="SUPFAM" id="SSF56601">
    <property type="entry name" value="beta-lactamase/transpeptidase-like"/>
    <property type="match status" value="1"/>
</dbReference>
<keyword evidence="10" id="KW-0812">Transmembrane</keyword>
<dbReference type="Pfam" id="PF00912">
    <property type="entry name" value="Transgly"/>
    <property type="match status" value="1"/>
</dbReference>
<feature type="compositionally biased region" description="Pro residues" evidence="9">
    <location>
        <begin position="788"/>
        <end position="804"/>
    </location>
</feature>
<dbReference type="InterPro" id="IPR050396">
    <property type="entry name" value="Glycosyltr_51/Transpeptidase"/>
</dbReference>
<dbReference type="InterPro" id="IPR001460">
    <property type="entry name" value="PCN-bd_Tpept"/>
</dbReference>
<reference evidence="13 14" key="1">
    <citation type="submission" date="2020-08" db="EMBL/GenBank/DDBJ databases">
        <title>Genemic of Streptomyces polyaspartic.</title>
        <authorList>
            <person name="Liu W."/>
        </authorList>
    </citation>
    <scope>NUCLEOTIDE SEQUENCE [LARGE SCALE GENOMIC DNA]</scope>
    <source>
        <strain evidence="13 14">TRM66268-LWL</strain>
    </source>
</reference>
<evidence type="ECO:0000256" key="7">
    <source>
        <dbReference type="ARBA" id="ARBA00034000"/>
    </source>
</evidence>
<feature type="region of interest" description="Disordered" evidence="9">
    <location>
        <begin position="1"/>
        <end position="111"/>
    </location>
</feature>
<keyword evidence="2" id="KW-0645">Protease</keyword>
<keyword evidence="10" id="KW-1133">Transmembrane helix</keyword>
<feature type="compositionally biased region" description="Low complexity" evidence="9">
    <location>
        <begin position="20"/>
        <end position="58"/>
    </location>
</feature>
<dbReference type="InterPro" id="IPR012338">
    <property type="entry name" value="Beta-lactam/transpept-like"/>
</dbReference>
<dbReference type="InterPro" id="IPR023346">
    <property type="entry name" value="Lysozyme-like_dom_sf"/>
</dbReference>
<proteinExistence type="predicted"/>
<dbReference type="PANTHER" id="PTHR32282:SF34">
    <property type="entry name" value="PENICILLIN-BINDING PROTEIN 1A"/>
    <property type="match status" value="1"/>
</dbReference>
<evidence type="ECO:0000256" key="2">
    <source>
        <dbReference type="ARBA" id="ARBA00022670"/>
    </source>
</evidence>
<feature type="compositionally biased region" description="Gly residues" evidence="9">
    <location>
        <begin position="833"/>
        <end position="850"/>
    </location>
</feature>
<dbReference type="EMBL" id="JACTVJ010000007">
    <property type="protein sequence ID" value="MBC9714201.1"/>
    <property type="molecule type" value="Genomic_DNA"/>
</dbReference>